<accession>A0ABS0CDQ3</accession>
<dbReference type="Proteomes" id="UP000807309">
    <property type="component" value="Unassembled WGS sequence"/>
</dbReference>
<evidence type="ECO:0000313" key="1">
    <source>
        <dbReference type="EMBL" id="MBF6226754.1"/>
    </source>
</evidence>
<dbReference type="RefSeq" id="WP_195033841.1">
    <property type="nucleotide sequence ID" value="NZ_JADLRE010000012.1"/>
</dbReference>
<proteinExistence type="predicted"/>
<organism evidence="1 2">
    <name type="scientific">Nocardia abscessus</name>
    <dbReference type="NCBI Taxonomy" id="120957"/>
    <lineage>
        <taxon>Bacteria</taxon>
        <taxon>Bacillati</taxon>
        <taxon>Actinomycetota</taxon>
        <taxon>Actinomycetes</taxon>
        <taxon>Mycobacteriales</taxon>
        <taxon>Nocardiaceae</taxon>
        <taxon>Nocardia</taxon>
    </lineage>
</organism>
<dbReference type="EMBL" id="JADLRE010000012">
    <property type="protein sequence ID" value="MBF6226754.1"/>
    <property type="molecule type" value="Genomic_DNA"/>
</dbReference>
<name>A0ABS0CDQ3_9NOCA</name>
<comment type="caution">
    <text evidence="1">The sequence shown here is derived from an EMBL/GenBank/DDBJ whole genome shotgun (WGS) entry which is preliminary data.</text>
</comment>
<evidence type="ECO:0000313" key="2">
    <source>
        <dbReference type="Proteomes" id="UP000807309"/>
    </source>
</evidence>
<reference evidence="1 2" key="1">
    <citation type="submission" date="2020-10" db="EMBL/GenBank/DDBJ databases">
        <title>Identification of Nocardia species via Next-generation sequencing and recognition of intraspecies genetic diversity.</title>
        <authorList>
            <person name="Li P."/>
            <person name="Li P."/>
            <person name="Lu B."/>
        </authorList>
    </citation>
    <scope>NUCLEOTIDE SEQUENCE [LARGE SCALE GENOMIC DNA]</scope>
    <source>
        <strain evidence="1 2">N-11</strain>
    </source>
</reference>
<protein>
    <recommendedName>
        <fullName evidence="3">Tetratricopeptide repeat protein</fullName>
    </recommendedName>
</protein>
<gene>
    <name evidence="1" type="ORF">IU470_16790</name>
</gene>
<keyword evidence="2" id="KW-1185">Reference proteome</keyword>
<evidence type="ECO:0008006" key="3">
    <source>
        <dbReference type="Google" id="ProtNLM"/>
    </source>
</evidence>
<sequence>MNPSPDHTMDTITSAVALGREGRPDDARDALLAVWASLGPQGDPLHRCTLAHYLADLHDDPAEALTWDIRALDAADSLSDDRAQSYDGSLRVAAFYPSLHLNLADDYRRLSSFSAAQREIEAARMRLHTLADDGYGATIRTALAEVESAIRERRTEPRASAPTGGR</sequence>